<evidence type="ECO:0000256" key="2">
    <source>
        <dbReference type="ARBA" id="ARBA00022777"/>
    </source>
</evidence>
<keyword evidence="2" id="KW-0418">Kinase</keyword>
<dbReference type="GO" id="GO:0019674">
    <property type="term" value="P:NAD+ metabolic process"/>
    <property type="evidence" value="ECO:0007669"/>
    <property type="project" value="InterPro"/>
</dbReference>
<feature type="non-terminal residue" evidence="5">
    <location>
        <position position="276"/>
    </location>
</feature>
<feature type="non-terminal residue" evidence="5">
    <location>
        <position position="1"/>
    </location>
</feature>
<dbReference type="SUPFAM" id="SSF111331">
    <property type="entry name" value="NAD kinase/diacylglycerol kinase-like"/>
    <property type="match status" value="1"/>
</dbReference>
<keyword evidence="4" id="KW-0520">NAD</keyword>
<evidence type="ECO:0008006" key="6">
    <source>
        <dbReference type="Google" id="ProtNLM"/>
    </source>
</evidence>
<sequence length="276" mass="30847">MTKNKQTSRAFGIWGNTDKDKFWDNLIPILEWANDKKIEPYITTRIKNNLPKGFGKKVNIINSAKDFLKIDFLLTLGGDGTILSAARAIGNRKTPILGVHVGELGFLAEVIMDDMFDRLNMVSQGNFLIQNRMVLKAEIDNGNMPKTFYALNDFVIDRGKSQRLITMELFANNHFISNYKSDGLIFSTPTGSTAYSLSAGGPIVMPKLKAIVVTPLSPHTLTLRPIVVPDDQILEIKFVDDDKVAFAVDGQVSEYLSPKSRVLIKKSSFDIKMIKF</sequence>
<evidence type="ECO:0000313" key="5">
    <source>
        <dbReference type="EMBL" id="SVA62502.1"/>
    </source>
</evidence>
<evidence type="ECO:0000256" key="1">
    <source>
        <dbReference type="ARBA" id="ARBA00022679"/>
    </source>
</evidence>
<gene>
    <name evidence="5" type="ORF">METZ01_LOCUS115356</name>
</gene>
<organism evidence="5">
    <name type="scientific">marine metagenome</name>
    <dbReference type="NCBI Taxonomy" id="408172"/>
    <lineage>
        <taxon>unclassified sequences</taxon>
        <taxon>metagenomes</taxon>
        <taxon>ecological metagenomes</taxon>
    </lineage>
</organism>
<dbReference type="Pfam" id="PF01513">
    <property type="entry name" value="NAD_kinase"/>
    <property type="match status" value="1"/>
</dbReference>
<dbReference type="PANTHER" id="PTHR20275:SF0">
    <property type="entry name" value="NAD KINASE"/>
    <property type="match status" value="1"/>
</dbReference>
<dbReference type="GO" id="GO:0003951">
    <property type="term" value="F:NAD+ kinase activity"/>
    <property type="evidence" value="ECO:0007669"/>
    <property type="project" value="InterPro"/>
</dbReference>
<evidence type="ECO:0000256" key="4">
    <source>
        <dbReference type="ARBA" id="ARBA00023027"/>
    </source>
</evidence>
<name>A0A381XDB3_9ZZZZ</name>
<dbReference type="InterPro" id="IPR017438">
    <property type="entry name" value="ATP-NAD_kinase_N"/>
</dbReference>
<dbReference type="PANTHER" id="PTHR20275">
    <property type="entry name" value="NAD KINASE"/>
    <property type="match status" value="1"/>
</dbReference>
<dbReference type="EMBL" id="UINC01014696">
    <property type="protein sequence ID" value="SVA62502.1"/>
    <property type="molecule type" value="Genomic_DNA"/>
</dbReference>
<dbReference type="AlphaFoldDB" id="A0A381XDB3"/>
<reference evidence="5" key="1">
    <citation type="submission" date="2018-05" db="EMBL/GenBank/DDBJ databases">
        <authorList>
            <person name="Lanie J.A."/>
            <person name="Ng W.-L."/>
            <person name="Kazmierczak K.M."/>
            <person name="Andrzejewski T.M."/>
            <person name="Davidsen T.M."/>
            <person name="Wayne K.J."/>
            <person name="Tettelin H."/>
            <person name="Glass J.I."/>
            <person name="Rusch D."/>
            <person name="Podicherti R."/>
            <person name="Tsui H.-C.T."/>
            <person name="Winkler M.E."/>
        </authorList>
    </citation>
    <scope>NUCLEOTIDE SEQUENCE</scope>
</reference>
<evidence type="ECO:0000256" key="3">
    <source>
        <dbReference type="ARBA" id="ARBA00022857"/>
    </source>
</evidence>
<dbReference type="Gene3D" id="2.60.200.30">
    <property type="entry name" value="Probable inorganic polyphosphate/atp-NAD kinase, domain 2"/>
    <property type="match status" value="1"/>
</dbReference>
<dbReference type="Gene3D" id="3.40.50.10330">
    <property type="entry name" value="Probable inorganic polyphosphate/atp-NAD kinase, domain 1"/>
    <property type="match status" value="1"/>
</dbReference>
<dbReference type="InterPro" id="IPR017437">
    <property type="entry name" value="ATP-NAD_kinase_PpnK-typ_C"/>
</dbReference>
<dbReference type="Pfam" id="PF20143">
    <property type="entry name" value="NAD_kinase_C"/>
    <property type="match status" value="1"/>
</dbReference>
<keyword evidence="3" id="KW-0521">NADP</keyword>
<proteinExistence type="inferred from homology"/>
<dbReference type="HAMAP" id="MF_00361">
    <property type="entry name" value="NAD_kinase"/>
    <property type="match status" value="1"/>
</dbReference>
<dbReference type="InterPro" id="IPR016064">
    <property type="entry name" value="NAD/diacylglycerol_kinase_sf"/>
</dbReference>
<dbReference type="InterPro" id="IPR002504">
    <property type="entry name" value="NADK"/>
</dbReference>
<dbReference type="GO" id="GO:0006741">
    <property type="term" value="P:NADP+ biosynthetic process"/>
    <property type="evidence" value="ECO:0007669"/>
    <property type="project" value="InterPro"/>
</dbReference>
<protein>
    <recommendedName>
        <fullName evidence="6">NAD kinase</fullName>
    </recommendedName>
</protein>
<keyword evidence="1" id="KW-0808">Transferase</keyword>
<accession>A0A381XDB3</accession>